<dbReference type="GO" id="GO:0003700">
    <property type="term" value="F:DNA-binding transcription factor activity"/>
    <property type="evidence" value="ECO:0007669"/>
    <property type="project" value="InterPro"/>
</dbReference>
<dbReference type="EMBL" id="CP012621">
    <property type="protein sequence ID" value="ATG75378.1"/>
    <property type="molecule type" value="Genomic_DNA"/>
</dbReference>
<keyword evidence="3" id="KW-0238">DNA-binding</keyword>
<sequence length="118" mass="13605">MVAERLPLSLFKALSDDTRLQLVLMIMAEQEMCVCEMTHALNESQPKISRHLALLRQSGLLADRREGQWVYYRLSPVLDAGALAILRHTFDHYQDYIAPARARLAHMGNRPERQRLCC</sequence>
<evidence type="ECO:0000313" key="7">
    <source>
        <dbReference type="Proteomes" id="UP000217763"/>
    </source>
</evidence>
<dbReference type="GO" id="GO:0003677">
    <property type="term" value="F:DNA binding"/>
    <property type="evidence" value="ECO:0007669"/>
    <property type="project" value="UniProtKB-KW"/>
</dbReference>
<dbReference type="SMART" id="SM00418">
    <property type="entry name" value="HTH_ARSR"/>
    <property type="match status" value="1"/>
</dbReference>
<evidence type="ECO:0000256" key="2">
    <source>
        <dbReference type="ARBA" id="ARBA00023015"/>
    </source>
</evidence>
<keyword evidence="7" id="KW-1185">Reference proteome</keyword>
<proteinExistence type="predicted"/>
<dbReference type="PANTHER" id="PTHR33154:SF18">
    <property type="entry name" value="ARSENICAL RESISTANCE OPERON REPRESSOR"/>
    <property type="match status" value="1"/>
</dbReference>
<evidence type="ECO:0000313" key="6">
    <source>
        <dbReference type="EMBL" id="ATG75378.1"/>
    </source>
</evidence>
<accession>A0A291HTK2</accession>
<dbReference type="SUPFAM" id="SSF46785">
    <property type="entry name" value="Winged helix' DNA-binding domain"/>
    <property type="match status" value="1"/>
</dbReference>
<dbReference type="InterPro" id="IPR011991">
    <property type="entry name" value="ArsR-like_HTH"/>
</dbReference>
<dbReference type="InterPro" id="IPR001845">
    <property type="entry name" value="HTH_ArsR_DNA-bd_dom"/>
</dbReference>
<dbReference type="PROSITE" id="PS50987">
    <property type="entry name" value="HTH_ARSR_2"/>
    <property type="match status" value="1"/>
</dbReference>
<dbReference type="InterPro" id="IPR036390">
    <property type="entry name" value="WH_DNA-bd_sf"/>
</dbReference>
<dbReference type="AlphaFoldDB" id="A0A291HTK2"/>
<organism evidence="6 7">
    <name type="scientific">Zobellella denitrificans</name>
    <dbReference type="NCBI Taxonomy" id="347534"/>
    <lineage>
        <taxon>Bacteria</taxon>
        <taxon>Pseudomonadati</taxon>
        <taxon>Pseudomonadota</taxon>
        <taxon>Gammaproteobacteria</taxon>
        <taxon>Aeromonadales</taxon>
        <taxon>Aeromonadaceae</taxon>
        <taxon>Zobellella</taxon>
    </lineage>
</organism>
<dbReference type="GO" id="GO:0046685">
    <property type="term" value="P:response to arsenic-containing substance"/>
    <property type="evidence" value="ECO:0007669"/>
    <property type="project" value="UniProtKB-KW"/>
</dbReference>
<dbReference type="Gene3D" id="1.10.10.10">
    <property type="entry name" value="Winged helix-like DNA-binding domain superfamily/Winged helix DNA-binding domain"/>
    <property type="match status" value="1"/>
</dbReference>
<dbReference type="RefSeq" id="WP_096780054.1">
    <property type="nucleotide sequence ID" value="NZ_CP012621.1"/>
</dbReference>
<keyword evidence="2" id="KW-0805">Transcription regulation</keyword>
<dbReference type="NCBIfam" id="NF033788">
    <property type="entry name" value="HTH_metalloreg"/>
    <property type="match status" value="1"/>
</dbReference>
<gene>
    <name evidence="6" type="ORF">AN401_17240</name>
</gene>
<dbReference type="NCBIfam" id="NF007528">
    <property type="entry name" value="PRK10141.1"/>
    <property type="match status" value="1"/>
</dbReference>
<dbReference type="InterPro" id="IPR036388">
    <property type="entry name" value="WH-like_DNA-bd_sf"/>
</dbReference>
<evidence type="ECO:0000256" key="3">
    <source>
        <dbReference type="ARBA" id="ARBA00023125"/>
    </source>
</evidence>
<name>A0A291HTK2_9GAMM</name>
<protein>
    <submittedName>
        <fullName evidence="6">ArsR family transcriptional regulator</fullName>
    </submittedName>
</protein>
<dbReference type="PANTHER" id="PTHR33154">
    <property type="entry name" value="TRANSCRIPTIONAL REGULATOR, ARSR FAMILY"/>
    <property type="match status" value="1"/>
</dbReference>
<dbReference type="InterPro" id="IPR051081">
    <property type="entry name" value="HTH_MetalResp_TranReg"/>
</dbReference>
<evidence type="ECO:0000256" key="4">
    <source>
        <dbReference type="ARBA" id="ARBA00023163"/>
    </source>
</evidence>
<keyword evidence="4" id="KW-0804">Transcription</keyword>
<evidence type="ECO:0000259" key="5">
    <source>
        <dbReference type="PROSITE" id="PS50987"/>
    </source>
</evidence>
<reference evidence="7" key="1">
    <citation type="submission" date="2015-09" db="EMBL/GenBank/DDBJ databases">
        <authorList>
            <person name="Shao Z."/>
            <person name="Wang L."/>
        </authorList>
    </citation>
    <scope>NUCLEOTIDE SEQUENCE [LARGE SCALE GENOMIC DNA]</scope>
    <source>
        <strain evidence="7">F13-1</strain>
    </source>
</reference>
<dbReference type="KEGG" id="zdf:AN401_17240"/>
<dbReference type="Pfam" id="PF01022">
    <property type="entry name" value="HTH_5"/>
    <property type="match status" value="1"/>
</dbReference>
<evidence type="ECO:0000256" key="1">
    <source>
        <dbReference type="ARBA" id="ARBA00022849"/>
    </source>
</evidence>
<dbReference type="Proteomes" id="UP000217763">
    <property type="component" value="Chromosome"/>
</dbReference>
<dbReference type="FunFam" id="1.10.10.10:FF:000279">
    <property type="entry name" value="Transcriptional regulator, ArsR family"/>
    <property type="match status" value="1"/>
</dbReference>
<dbReference type="PRINTS" id="PR00778">
    <property type="entry name" value="HTHARSR"/>
</dbReference>
<keyword evidence="1" id="KW-0059">Arsenical resistance</keyword>
<dbReference type="CDD" id="cd00090">
    <property type="entry name" value="HTH_ARSR"/>
    <property type="match status" value="1"/>
</dbReference>
<feature type="domain" description="HTH arsR-type" evidence="5">
    <location>
        <begin position="1"/>
        <end position="97"/>
    </location>
</feature>